<reference evidence="2" key="2">
    <citation type="submission" date="2019-06" db="EMBL/GenBank/DDBJ databases">
        <title>Genomics analysis of Aphanomyces spp. identifies a new class of oomycete effector associated with host adaptation.</title>
        <authorList>
            <person name="Gaulin E."/>
        </authorList>
    </citation>
    <scope>NUCLEOTIDE SEQUENCE</scope>
    <source>
        <strain evidence="2">CBS 578.67</strain>
    </source>
</reference>
<protein>
    <submittedName>
        <fullName evidence="3">Aste57867_1479 protein</fullName>
    </submittedName>
</protein>
<feature type="region of interest" description="Disordered" evidence="1">
    <location>
        <begin position="1"/>
        <end position="37"/>
    </location>
</feature>
<organism evidence="3 4">
    <name type="scientific">Aphanomyces stellatus</name>
    <dbReference type="NCBI Taxonomy" id="120398"/>
    <lineage>
        <taxon>Eukaryota</taxon>
        <taxon>Sar</taxon>
        <taxon>Stramenopiles</taxon>
        <taxon>Oomycota</taxon>
        <taxon>Saprolegniomycetes</taxon>
        <taxon>Saprolegniales</taxon>
        <taxon>Verrucalvaceae</taxon>
        <taxon>Aphanomyces</taxon>
    </lineage>
</organism>
<evidence type="ECO:0000313" key="3">
    <source>
        <dbReference type="EMBL" id="VFT78695.1"/>
    </source>
</evidence>
<keyword evidence="4" id="KW-1185">Reference proteome</keyword>
<accession>A0A485K9H9</accession>
<evidence type="ECO:0000256" key="1">
    <source>
        <dbReference type="SAM" id="MobiDB-lite"/>
    </source>
</evidence>
<dbReference type="EMBL" id="CAADRA010000119">
    <property type="protein sequence ID" value="VFT78695.1"/>
    <property type="molecule type" value="Genomic_DNA"/>
</dbReference>
<dbReference type="EMBL" id="VJMH01000119">
    <property type="protein sequence ID" value="KAF0718802.1"/>
    <property type="molecule type" value="Genomic_DNA"/>
</dbReference>
<proteinExistence type="predicted"/>
<gene>
    <name evidence="3" type="primary">Aste57867_1479</name>
    <name evidence="2" type="ORF">As57867_001478</name>
    <name evidence="3" type="ORF">ASTE57867_1479</name>
</gene>
<feature type="compositionally biased region" description="Pro residues" evidence="1">
    <location>
        <begin position="27"/>
        <end position="36"/>
    </location>
</feature>
<reference evidence="3 4" key="1">
    <citation type="submission" date="2019-03" db="EMBL/GenBank/DDBJ databases">
        <authorList>
            <person name="Gaulin E."/>
            <person name="Dumas B."/>
        </authorList>
    </citation>
    <scope>NUCLEOTIDE SEQUENCE [LARGE SCALE GENOMIC DNA]</scope>
    <source>
        <strain evidence="3">CBS 568.67</strain>
    </source>
</reference>
<name>A0A485K9H9_9STRA</name>
<dbReference type="Proteomes" id="UP000332933">
    <property type="component" value="Unassembled WGS sequence"/>
</dbReference>
<dbReference type="AlphaFoldDB" id="A0A485K9H9"/>
<sequence length="293" mass="32260">MKRKCPDASPTSSQQPTHPTDETTNEPPTPVLPTQPLPAGNFRIEWSCSTTTEPPIVSEHHAKLVFTPENSSRDVEAGSLVAFKFHMDGRYSDTYLETLDEMSGDIFAVGQLIKALEASNIASEALEVDVPTFLPEYIHALLPPDVHVPTVRLVNHVAPAYEITNCAVLYVDEIKVALAFRKCGLGLFLLDQADAVLNDCSSLCVLSTFPLQFVRPNLADMPWTDFDDDATIPPKIAAAKAAYDAKFDSACSKIDQHFMRLGFRRLELGDAKYLGRWNGHVHPKATDVVPQLA</sequence>
<evidence type="ECO:0000313" key="4">
    <source>
        <dbReference type="Proteomes" id="UP000332933"/>
    </source>
</evidence>
<dbReference type="OrthoDB" id="2867539at2759"/>
<evidence type="ECO:0000313" key="2">
    <source>
        <dbReference type="EMBL" id="KAF0718802.1"/>
    </source>
</evidence>